<feature type="transmembrane region" description="Helical" evidence="1">
    <location>
        <begin position="326"/>
        <end position="347"/>
    </location>
</feature>
<protein>
    <submittedName>
        <fullName evidence="2">Uncharacterized protein</fullName>
    </submittedName>
</protein>
<feature type="transmembrane region" description="Helical" evidence="1">
    <location>
        <begin position="244"/>
        <end position="264"/>
    </location>
</feature>
<accession>A0A7W2EWQ1</accession>
<dbReference type="Proteomes" id="UP000534388">
    <property type="component" value="Unassembled WGS sequence"/>
</dbReference>
<keyword evidence="1" id="KW-0812">Transmembrane</keyword>
<keyword evidence="1" id="KW-0472">Membrane</keyword>
<feature type="transmembrane region" description="Helical" evidence="1">
    <location>
        <begin position="128"/>
        <end position="146"/>
    </location>
</feature>
<gene>
    <name evidence="2" type="ORF">H3H37_23385</name>
</gene>
<feature type="transmembrane region" description="Helical" evidence="1">
    <location>
        <begin position="98"/>
        <end position="116"/>
    </location>
</feature>
<keyword evidence="3" id="KW-1185">Reference proteome</keyword>
<reference evidence="2 3" key="1">
    <citation type="submission" date="2020-07" db="EMBL/GenBank/DDBJ databases">
        <title>Novel species isolated from subtropical streams in China.</title>
        <authorList>
            <person name="Lu H."/>
        </authorList>
    </citation>
    <scope>NUCLEOTIDE SEQUENCE [LARGE SCALE GENOMIC DNA]</scope>
    <source>
        <strain evidence="2 3">LX20W</strain>
    </source>
</reference>
<evidence type="ECO:0000313" key="3">
    <source>
        <dbReference type="Proteomes" id="UP000534388"/>
    </source>
</evidence>
<dbReference type="RefSeq" id="WP_182167041.1">
    <property type="nucleotide sequence ID" value="NZ_JACEZT010000023.1"/>
</dbReference>
<dbReference type="AlphaFoldDB" id="A0A7W2EWQ1"/>
<feature type="transmembrane region" description="Helical" evidence="1">
    <location>
        <begin position="296"/>
        <end position="314"/>
    </location>
</feature>
<feature type="transmembrane region" description="Helical" evidence="1">
    <location>
        <begin position="180"/>
        <end position="202"/>
    </location>
</feature>
<evidence type="ECO:0000313" key="2">
    <source>
        <dbReference type="EMBL" id="MBA5640009.1"/>
    </source>
</evidence>
<feature type="transmembrane region" description="Helical" evidence="1">
    <location>
        <begin position="152"/>
        <end position="168"/>
    </location>
</feature>
<proteinExistence type="predicted"/>
<comment type="caution">
    <text evidence="2">The sequence shown here is derived from an EMBL/GenBank/DDBJ whole genome shotgun (WGS) entry which is preliminary data.</text>
</comment>
<keyword evidence="1" id="KW-1133">Transmembrane helix</keyword>
<feature type="transmembrane region" description="Helical" evidence="1">
    <location>
        <begin position="359"/>
        <end position="375"/>
    </location>
</feature>
<dbReference type="EMBL" id="JACEZT010000023">
    <property type="protein sequence ID" value="MBA5640009.1"/>
    <property type="molecule type" value="Genomic_DNA"/>
</dbReference>
<sequence length="639" mass="70211">MTTTPLRPFRFALLLAALLLALLFTRGPDHNGDAVEYSLQTIALVRHASPDIRLDDIAVAKQLVPSRIPVYELIEHDMVTRQPTLYAAFTRGKDGQVYAVHFFGYALLTALPFKLLQAVGAEPFRAYQIVNLAMVFILGLSLYRLFRSGPKALLGVALFMLCGGLQYWDWGSPECLSAAALLAALVLYCDGLPLAACLLAGLASLQNPTIVVFLGFAPLLRLCLHYEPGSGWPGVLAALPRGRYLVALAAGGAVFALAPLFNLWQFGVPNVIAKLFSDPGLINGTRLHSFYFDLNQGMLIGIPGIWAALLLLGWRGRPRAERQRNLALLAVCTVFSLALALPALAVLNWNSAATGEMRYAFWAGSAFLFPLLWRLRAWPRWPVAPLLAIFLVQGVATWQAFGYNYVHLSPLSAWLMERHPAWVNPEPEIFAERNTHNDAMLLPEQVVALSVDGPSQKILYNRSNTAIGALLCGAGNTLAEEDNRTSHSMRGWRYLNGPVHCHNGAGNADRTLAYADFKQLQTQLLVHGWATPEGNGSDWDGVWSDGPTSRLQVALDRRHPPTTVLVAGYYFKGNQRTRVYVNGVDLGWHNLQDAQPLPVPAAVAEQGQLQILLQHEAPGEPGPNDTRHLSLFLRKVVLH</sequence>
<evidence type="ECO:0000256" key="1">
    <source>
        <dbReference type="SAM" id="Phobius"/>
    </source>
</evidence>
<name>A0A7W2EWQ1_9BURK</name>
<organism evidence="2 3">
    <name type="scientific">Rugamonas brunnea</name>
    <dbReference type="NCBI Taxonomy" id="2758569"/>
    <lineage>
        <taxon>Bacteria</taxon>
        <taxon>Pseudomonadati</taxon>
        <taxon>Pseudomonadota</taxon>
        <taxon>Betaproteobacteria</taxon>
        <taxon>Burkholderiales</taxon>
        <taxon>Oxalobacteraceae</taxon>
        <taxon>Telluria group</taxon>
        <taxon>Rugamonas</taxon>
    </lineage>
</organism>
<feature type="transmembrane region" description="Helical" evidence="1">
    <location>
        <begin position="382"/>
        <end position="401"/>
    </location>
</feature>